<feature type="non-terminal residue" evidence="1">
    <location>
        <position position="1"/>
    </location>
</feature>
<comment type="caution">
    <text evidence="1">The sequence shown here is derived from an EMBL/GenBank/DDBJ whole genome shotgun (WGS) entry which is preliminary data.</text>
</comment>
<sequence>WTPEIRQSVFGSYASVEYGAGITDADFNEWRVGTNVIWSPVSGLDIGVEVLYSNVDLDVAGTDNDDAWEGRLRVQRDF</sequence>
<evidence type="ECO:0000313" key="1">
    <source>
        <dbReference type="EMBL" id="KLK93659.1"/>
    </source>
</evidence>
<dbReference type="STRING" id="1225564.AA309_07325"/>
<gene>
    <name evidence="1" type="ORF">AA309_07325</name>
</gene>
<dbReference type="EMBL" id="LCYG01000018">
    <property type="protein sequence ID" value="KLK93659.1"/>
    <property type="molecule type" value="Genomic_DNA"/>
</dbReference>
<name>A0A0H1REZ5_9HYPH</name>
<reference evidence="1 2" key="1">
    <citation type="submission" date="2015-05" db="EMBL/GenBank/DDBJ databases">
        <title>Draft genome sequence of Microvirga vignae strain BR3299, a novel nitrogen fixing bacteria isolated from Brazil semi-aired region.</title>
        <authorList>
            <person name="Zilli J.E."/>
            <person name="Passos S.R."/>
            <person name="Leite J."/>
            <person name="Baldani J.I."/>
            <person name="Xavier G.R."/>
            <person name="Rumjaneck N.G."/>
            <person name="Simoes-Araujo J.L."/>
        </authorList>
    </citation>
    <scope>NUCLEOTIDE SEQUENCE [LARGE SCALE GENOMIC DNA]</scope>
    <source>
        <strain evidence="1 2">BR3299</strain>
    </source>
</reference>
<protein>
    <submittedName>
        <fullName evidence="1">Uncharacterized protein</fullName>
    </submittedName>
</protein>
<organism evidence="1 2">
    <name type="scientific">Microvirga vignae</name>
    <dbReference type="NCBI Taxonomy" id="1225564"/>
    <lineage>
        <taxon>Bacteria</taxon>
        <taxon>Pseudomonadati</taxon>
        <taxon>Pseudomonadota</taxon>
        <taxon>Alphaproteobacteria</taxon>
        <taxon>Hyphomicrobiales</taxon>
        <taxon>Methylobacteriaceae</taxon>
        <taxon>Microvirga</taxon>
    </lineage>
</organism>
<dbReference type="AlphaFoldDB" id="A0A0H1REZ5"/>
<keyword evidence="2" id="KW-1185">Reference proteome</keyword>
<evidence type="ECO:0000313" key="2">
    <source>
        <dbReference type="Proteomes" id="UP000035489"/>
    </source>
</evidence>
<proteinExistence type="predicted"/>
<dbReference type="PATRIC" id="fig|1225564.3.peg.1985"/>
<dbReference type="Proteomes" id="UP000035489">
    <property type="component" value="Unassembled WGS sequence"/>
</dbReference>
<accession>A0A0H1REZ5</accession>